<feature type="region of interest" description="Disordered" evidence="1">
    <location>
        <begin position="673"/>
        <end position="776"/>
    </location>
</feature>
<feature type="region of interest" description="Disordered" evidence="1">
    <location>
        <begin position="802"/>
        <end position="839"/>
    </location>
</feature>
<evidence type="ECO:0000256" key="1">
    <source>
        <dbReference type="SAM" id="MobiDB-lite"/>
    </source>
</evidence>
<feature type="compositionally biased region" description="Basic and acidic residues" evidence="1">
    <location>
        <begin position="678"/>
        <end position="688"/>
    </location>
</feature>
<feature type="region of interest" description="Disordered" evidence="1">
    <location>
        <begin position="357"/>
        <end position="392"/>
    </location>
</feature>
<feature type="compositionally biased region" description="Low complexity" evidence="1">
    <location>
        <begin position="18"/>
        <end position="52"/>
    </location>
</feature>
<accession>A0AA38RZX7</accession>
<feature type="region of interest" description="Disordered" evidence="1">
    <location>
        <begin position="436"/>
        <end position="507"/>
    </location>
</feature>
<keyword evidence="3" id="KW-1185">Reference proteome</keyword>
<dbReference type="AlphaFoldDB" id="A0AA38RZX7"/>
<feature type="region of interest" description="Disordered" evidence="1">
    <location>
        <begin position="607"/>
        <end position="646"/>
    </location>
</feature>
<evidence type="ECO:0000313" key="3">
    <source>
        <dbReference type="Proteomes" id="UP001174691"/>
    </source>
</evidence>
<protein>
    <submittedName>
        <fullName evidence="2">Histidine kinase group protein</fullName>
    </submittedName>
</protein>
<proteinExistence type="predicted"/>
<keyword evidence="2" id="KW-0418">Kinase</keyword>
<reference evidence="2" key="1">
    <citation type="submission" date="2022-07" db="EMBL/GenBank/DDBJ databases">
        <title>Fungi with potential for degradation of polypropylene.</title>
        <authorList>
            <person name="Gostincar C."/>
        </authorList>
    </citation>
    <scope>NUCLEOTIDE SEQUENCE</scope>
    <source>
        <strain evidence="2">EXF-13287</strain>
    </source>
</reference>
<dbReference type="Proteomes" id="UP001174691">
    <property type="component" value="Unassembled WGS sequence"/>
</dbReference>
<feature type="compositionally biased region" description="Basic and acidic residues" evidence="1">
    <location>
        <begin position="378"/>
        <end position="392"/>
    </location>
</feature>
<feature type="compositionally biased region" description="Polar residues" evidence="1">
    <location>
        <begin position="282"/>
        <end position="308"/>
    </location>
</feature>
<comment type="caution">
    <text evidence="2">The sequence shown here is derived from an EMBL/GenBank/DDBJ whole genome shotgun (WGS) entry which is preliminary data.</text>
</comment>
<name>A0AA38RZX7_9PEZI</name>
<dbReference type="GO" id="GO:0016301">
    <property type="term" value="F:kinase activity"/>
    <property type="evidence" value="ECO:0007669"/>
    <property type="project" value="UniProtKB-KW"/>
</dbReference>
<gene>
    <name evidence="2" type="ORF">NKR19_g1405</name>
</gene>
<sequence length="839" mass="91357">MVKNKKTASPDEDNRSTPQSSPSINSLPSPSLGPSSASTGSKKASKSKANASQTQPSTSALIICRNKHWRYISSFHGPWLQIPPEILETLANANYNTPRPHPIDPAVFFDLVKIRRLVEDATTLAVRAASGVASSLHNTGNGPLGLGFGLAGGGNPGKLSRERKHRMREQATQKLSRAYRIDEIACSVATMQSASTLEDVASLVLQRSKEDADAKYVHFFHEKIPSRQLAECTSLDPLDDVIASRPTEAEPLRTRATVRIFKEDYEGAAMDLTAALQVHRFNQPSHRASRPQSQSQELQSIGDGQQQRNVRREDIILREEEQPSSFEQQVLFQRGGVYLTIACKHVPAALLDVPQHVEPRTPEDGQGPPTPPPEPSEEALREAHKKVLESRKQVKSYGRKALRDYNAYLSHFEYSPDVPTEVAEDFAKRVNHAVHGLRIPRQHQHTPRPDLQTRTSNGSSQRNTPHSTYALSDLFAASPPADLPPYPRTDLVPATRGPRPTPPQPDATGEALTYHPLLTDALHSLLLCHCLVQTSSKELQRHANMVARLARLADGYPVFQASRSPARADWVEVLRRGDNWINLSSTWETLCAPAPLPVFPNMAANPGSNTSHAAAPTAAARQPKALLPSSATVDDVPDEEERQRAERLHHQAMLSALEDDRVTDMDSLRAAVRAHKRRAEEDERRVSKGLDAPAKQQTGDGEEAVVKAGRPAAQEEAEGLPDSPLEPNPPKEGLPSTDTSPPPAKAAKQTQQHPPPREKDKRQAQPAVPRRWAIDDGKEYPILTERAAAVARWVLEAPPVGAEGAGRKKKKKAGGAAKGGGAAAAAVVGADTEVQGADA</sequence>
<feature type="region of interest" description="Disordered" evidence="1">
    <location>
        <begin position="282"/>
        <end position="309"/>
    </location>
</feature>
<dbReference type="EMBL" id="JANBVN010000013">
    <property type="protein sequence ID" value="KAJ9162315.1"/>
    <property type="molecule type" value="Genomic_DNA"/>
</dbReference>
<feature type="region of interest" description="Disordered" evidence="1">
    <location>
        <begin position="1"/>
        <end position="57"/>
    </location>
</feature>
<organism evidence="2 3">
    <name type="scientific">Coniochaeta hoffmannii</name>
    <dbReference type="NCBI Taxonomy" id="91930"/>
    <lineage>
        <taxon>Eukaryota</taxon>
        <taxon>Fungi</taxon>
        <taxon>Dikarya</taxon>
        <taxon>Ascomycota</taxon>
        <taxon>Pezizomycotina</taxon>
        <taxon>Sordariomycetes</taxon>
        <taxon>Sordariomycetidae</taxon>
        <taxon>Coniochaetales</taxon>
        <taxon>Coniochaetaceae</taxon>
        <taxon>Coniochaeta</taxon>
    </lineage>
</organism>
<feature type="compositionally biased region" description="Polar residues" evidence="1">
    <location>
        <begin position="452"/>
        <end position="470"/>
    </location>
</feature>
<keyword evidence="2" id="KW-0808">Transferase</keyword>
<evidence type="ECO:0000313" key="2">
    <source>
        <dbReference type="EMBL" id="KAJ9162315.1"/>
    </source>
</evidence>